<dbReference type="Proteomes" id="UP001457282">
    <property type="component" value="Unassembled WGS sequence"/>
</dbReference>
<keyword evidence="2" id="KW-1185">Reference proteome</keyword>
<dbReference type="AlphaFoldDB" id="A0AAW1XRT6"/>
<comment type="caution">
    <text evidence="1">The sequence shown here is derived from an EMBL/GenBank/DDBJ whole genome shotgun (WGS) entry which is preliminary data.</text>
</comment>
<organism evidence="1 2">
    <name type="scientific">Rubus argutus</name>
    <name type="common">Southern blackberry</name>
    <dbReference type="NCBI Taxonomy" id="59490"/>
    <lineage>
        <taxon>Eukaryota</taxon>
        <taxon>Viridiplantae</taxon>
        <taxon>Streptophyta</taxon>
        <taxon>Embryophyta</taxon>
        <taxon>Tracheophyta</taxon>
        <taxon>Spermatophyta</taxon>
        <taxon>Magnoliopsida</taxon>
        <taxon>eudicotyledons</taxon>
        <taxon>Gunneridae</taxon>
        <taxon>Pentapetalae</taxon>
        <taxon>rosids</taxon>
        <taxon>fabids</taxon>
        <taxon>Rosales</taxon>
        <taxon>Rosaceae</taxon>
        <taxon>Rosoideae</taxon>
        <taxon>Rosoideae incertae sedis</taxon>
        <taxon>Rubus</taxon>
    </lineage>
</organism>
<name>A0AAW1XRT6_RUBAR</name>
<evidence type="ECO:0000313" key="1">
    <source>
        <dbReference type="EMBL" id="KAK9939307.1"/>
    </source>
</evidence>
<accession>A0AAW1XRT6</accession>
<reference evidence="1 2" key="1">
    <citation type="journal article" date="2023" name="G3 (Bethesda)">
        <title>A chromosome-length genome assembly and annotation of blackberry (Rubus argutus, cv. 'Hillquist').</title>
        <authorList>
            <person name="Bruna T."/>
            <person name="Aryal R."/>
            <person name="Dudchenko O."/>
            <person name="Sargent D.J."/>
            <person name="Mead D."/>
            <person name="Buti M."/>
            <person name="Cavallini A."/>
            <person name="Hytonen T."/>
            <person name="Andres J."/>
            <person name="Pham M."/>
            <person name="Weisz D."/>
            <person name="Mascagni F."/>
            <person name="Usai G."/>
            <person name="Natali L."/>
            <person name="Bassil N."/>
            <person name="Fernandez G.E."/>
            <person name="Lomsadze A."/>
            <person name="Armour M."/>
            <person name="Olukolu B."/>
            <person name="Poorten T."/>
            <person name="Britton C."/>
            <person name="Davik J."/>
            <person name="Ashrafi H."/>
            <person name="Aiden E.L."/>
            <person name="Borodovsky M."/>
            <person name="Worthington M."/>
        </authorList>
    </citation>
    <scope>NUCLEOTIDE SEQUENCE [LARGE SCALE GENOMIC DNA]</scope>
    <source>
        <strain evidence="1">PI 553951</strain>
    </source>
</reference>
<sequence length="128" mass="14538">MFNTKLQLKTHRSSNSVIAQRPVHHAIDAITSQHFRCINQSKLNQSSSMIHFTTDISNRAQRPASLSQPCRRSFLSVYNSSTPSLLIPGRSSSLARAFNFKAQPDLPYAITPVLQGKKQEKKRDEMRR</sequence>
<dbReference type="EMBL" id="JBEDUW010000003">
    <property type="protein sequence ID" value="KAK9939307.1"/>
    <property type="molecule type" value="Genomic_DNA"/>
</dbReference>
<evidence type="ECO:0000313" key="2">
    <source>
        <dbReference type="Proteomes" id="UP001457282"/>
    </source>
</evidence>
<protein>
    <submittedName>
        <fullName evidence="1">Uncharacterized protein</fullName>
    </submittedName>
</protein>
<proteinExistence type="predicted"/>
<gene>
    <name evidence="1" type="ORF">M0R45_016006</name>
</gene>